<dbReference type="EMBL" id="CP009922">
    <property type="protein sequence ID" value="AKG44751.1"/>
    <property type="molecule type" value="Genomic_DNA"/>
</dbReference>
<dbReference type="AlphaFoldDB" id="A0A0F7CPJ1"/>
<evidence type="ECO:0000313" key="3">
    <source>
        <dbReference type="Proteomes" id="UP000034034"/>
    </source>
</evidence>
<evidence type="ECO:0000259" key="1">
    <source>
        <dbReference type="Pfam" id="PF04149"/>
    </source>
</evidence>
<dbReference type="KEGG" id="sxi:SXIM_33670"/>
<dbReference type="InterPro" id="IPR007278">
    <property type="entry name" value="DUF397"/>
</dbReference>
<gene>
    <name evidence="2" type="ORF">SXIM_33670</name>
</gene>
<dbReference type="PATRIC" id="fig|408015.6.peg.3408"/>
<keyword evidence="3" id="KW-1185">Reference proteome</keyword>
<evidence type="ECO:0000313" key="2">
    <source>
        <dbReference type="EMBL" id="AKG44751.1"/>
    </source>
</evidence>
<dbReference type="Proteomes" id="UP000034034">
    <property type="component" value="Chromosome"/>
</dbReference>
<accession>A0A0F7CPJ1</accession>
<dbReference type="Pfam" id="PF04149">
    <property type="entry name" value="DUF397"/>
    <property type="match status" value="1"/>
</dbReference>
<name>A0A0F7CPJ1_9ACTN</name>
<feature type="domain" description="DUF397" evidence="1">
    <location>
        <begin position="2"/>
        <end position="53"/>
    </location>
</feature>
<protein>
    <submittedName>
        <fullName evidence="2">Regulatory protein</fullName>
    </submittedName>
</protein>
<organism evidence="2 3">
    <name type="scientific">Streptomyces xiamenensis</name>
    <dbReference type="NCBI Taxonomy" id="408015"/>
    <lineage>
        <taxon>Bacteria</taxon>
        <taxon>Bacillati</taxon>
        <taxon>Actinomycetota</taxon>
        <taxon>Actinomycetes</taxon>
        <taxon>Kitasatosporales</taxon>
        <taxon>Streptomycetaceae</taxon>
        <taxon>Streptomyces</taxon>
    </lineage>
</organism>
<dbReference type="HOGENOM" id="CLU_131550_2_0_11"/>
<sequence>MWRGSSYSNQDGGNCVEVADGWPGVLPVRDSKDPSGPVLRFGHAEWAVFVAQVQAGRL</sequence>
<proteinExistence type="predicted"/>
<reference evidence="2" key="1">
    <citation type="submission" date="2019-08" db="EMBL/GenBank/DDBJ databases">
        <title>Complete genome sequence of a mangrove-derived Streptomyces xiamenensis.</title>
        <authorList>
            <person name="Xu J."/>
        </authorList>
    </citation>
    <scope>NUCLEOTIDE SEQUENCE</scope>
    <source>
        <strain evidence="2">318</strain>
    </source>
</reference>
<dbReference type="STRING" id="408015.SXIM_33670"/>